<reference evidence="1" key="1">
    <citation type="submission" date="2019-08" db="EMBL/GenBank/DDBJ databases">
        <authorList>
            <person name="Kucharzyk K."/>
            <person name="Murdoch R.W."/>
            <person name="Higgins S."/>
            <person name="Loffler F."/>
        </authorList>
    </citation>
    <scope>NUCLEOTIDE SEQUENCE</scope>
</reference>
<name>A0A645BSY2_9ZZZZ</name>
<sequence>MACIYINIEEVRKCFPNEHKLLSILSEWDIGDEFNPHMTLSHYIPCTLEFFNNRFTQLEENYHSIIFDSVWLQNPINELLSRNADSETIIKYCSSLAEMLKKFSLYCIHLKRDSADKTIKFATYAKGEEWTARVTELFTKTPYGITHKLEGFNGLIKYFSERAKIEEEILSCRIIKCLQYTVDESNWDKVKELIWQDLKDSRII</sequence>
<dbReference type="EMBL" id="VSSQ01022113">
    <property type="protein sequence ID" value="MPM68188.1"/>
    <property type="molecule type" value="Genomic_DNA"/>
</dbReference>
<dbReference type="AlphaFoldDB" id="A0A645BSY2"/>
<evidence type="ECO:0000313" key="1">
    <source>
        <dbReference type="EMBL" id="MPM68188.1"/>
    </source>
</evidence>
<organism evidence="1">
    <name type="scientific">bioreactor metagenome</name>
    <dbReference type="NCBI Taxonomy" id="1076179"/>
    <lineage>
        <taxon>unclassified sequences</taxon>
        <taxon>metagenomes</taxon>
        <taxon>ecological metagenomes</taxon>
    </lineage>
</organism>
<comment type="caution">
    <text evidence="1">The sequence shown here is derived from an EMBL/GenBank/DDBJ whole genome shotgun (WGS) entry which is preliminary data.</text>
</comment>
<protein>
    <submittedName>
        <fullName evidence="1">Uncharacterized protein</fullName>
    </submittedName>
</protein>
<accession>A0A645BSY2</accession>
<proteinExistence type="predicted"/>
<gene>
    <name evidence="1" type="ORF">SDC9_115119</name>
</gene>